<dbReference type="HAMAP" id="MF_00445">
    <property type="entry name" value="NDH1_NuoN_1"/>
    <property type="match status" value="1"/>
</dbReference>
<keyword evidence="2 5" id="KW-0812">Transmembrane</keyword>
<feature type="transmembrane region" description="Helical" evidence="5">
    <location>
        <begin position="251"/>
        <end position="272"/>
    </location>
</feature>
<evidence type="ECO:0000256" key="5">
    <source>
        <dbReference type="HAMAP-Rule" id="MF_00445"/>
    </source>
</evidence>
<keyword evidence="5" id="KW-0813">Transport</keyword>
<comment type="similarity">
    <text evidence="5">Belongs to the complex I subunit 2 family.</text>
</comment>
<protein>
    <recommendedName>
        <fullName evidence="5">NADH-quinone oxidoreductase subunit N</fullName>
        <ecNumber evidence="5">7.1.1.-</ecNumber>
    </recommendedName>
    <alternativeName>
        <fullName evidence="5">NADH dehydrogenase I subunit N</fullName>
    </alternativeName>
    <alternativeName>
        <fullName evidence="5">NDH-1 subunit N</fullName>
    </alternativeName>
</protein>
<feature type="transmembrane region" description="Helical" evidence="5">
    <location>
        <begin position="214"/>
        <end position="239"/>
    </location>
</feature>
<dbReference type="InterPro" id="IPR003918">
    <property type="entry name" value="NADH_UbQ_OxRdtase"/>
</dbReference>
<evidence type="ECO:0000256" key="6">
    <source>
        <dbReference type="RuleBase" id="RU000320"/>
    </source>
</evidence>
<evidence type="ECO:0000256" key="3">
    <source>
        <dbReference type="ARBA" id="ARBA00022989"/>
    </source>
</evidence>
<keyword evidence="5" id="KW-1003">Cell membrane</keyword>
<evidence type="ECO:0000256" key="2">
    <source>
        <dbReference type="ARBA" id="ARBA00022692"/>
    </source>
</evidence>
<feature type="transmembrane region" description="Helical" evidence="5">
    <location>
        <begin position="172"/>
        <end position="194"/>
    </location>
</feature>
<proteinExistence type="inferred from homology"/>
<dbReference type="RefSeq" id="WP_238804654.1">
    <property type="nucleotide sequence ID" value="NZ_CAKLPY010000001.1"/>
</dbReference>
<feature type="transmembrane region" description="Helical" evidence="5">
    <location>
        <begin position="119"/>
        <end position="136"/>
    </location>
</feature>
<comment type="caution">
    <text evidence="8">The sequence shown here is derived from an EMBL/GenBank/DDBJ whole genome shotgun (WGS) entry which is preliminary data.</text>
</comment>
<dbReference type="EC" id="7.1.1.-" evidence="5"/>
<feature type="domain" description="NADH:quinone oxidoreductase/Mrp antiporter transmembrane" evidence="7">
    <location>
        <begin position="137"/>
        <end position="413"/>
    </location>
</feature>
<feature type="transmembrane region" description="Helical" evidence="5">
    <location>
        <begin position="46"/>
        <end position="71"/>
    </location>
</feature>
<evidence type="ECO:0000313" key="8">
    <source>
        <dbReference type="EMBL" id="CAH0994678.1"/>
    </source>
</evidence>
<keyword evidence="5" id="KW-1278">Translocase</keyword>
<feature type="transmembrane region" description="Helical" evidence="5">
    <location>
        <begin position="334"/>
        <end position="354"/>
    </location>
</feature>
<keyword evidence="5" id="KW-0874">Quinone</keyword>
<feature type="transmembrane region" description="Helical" evidence="5">
    <location>
        <begin position="417"/>
        <end position="437"/>
    </location>
</feature>
<dbReference type="PANTHER" id="PTHR22773">
    <property type="entry name" value="NADH DEHYDROGENASE"/>
    <property type="match status" value="1"/>
</dbReference>
<feature type="transmembrane region" description="Helical" evidence="5">
    <location>
        <begin position="374"/>
        <end position="397"/>
    </location>
</feature>
<feature type="transmembrane region" description="Helical" evidence="5">
    <location>
        <begin position="14"/>
        <end position="34"/>
    </location>
</feature>
<keyword evidence="5" id="KW-0520">NAD</keyword>
<evidence type="ECO:0000256" key="4">
    <source>
        <dbReference type="ARBA" id="ARBA00023136"/>
    </source>
</evidence>
<comment type="function">
    <text evidence="5">NDH-1 shuttles electrons from NADH, via FMN and iron-sulfur (Fe-S) centers, to quinones in the respiratory chain. The immediate electron acceptor for the enzyme in this species is believed to be a menaquinone. Couples the redox reaction to proton translocation (for every two electrons transferred, four hydrogen ions are translocated across the cytoplasmic membrane), and thus conserves the redox energy in a proton gradient.</text>
</comment>
<keyword evidence="9" id="KW-1185">Reference proteome</keyword>
<sequence length="489" mass="54402">MLEKLLHILFSSRVLLPDILFGVAFLVIVATITFSKKINTERSYILINVLIISALISVGFLFYALFGFYQQYFESGSTLFGELIYLDSKSLFFKILITISAVAVLIHLWVVGYKVVGEFYAIFVALVWGLFIMTMTTNWLMLYVSLEMVSICSYILVVFNKGKTNSEAGIKYLLFGATSSAVMLYGISLLYGMTGTLNFVGQEFAAFLGQNPSWIANIAIFMAIGGLLFKLSAVPFHAWTPDVYEATPTPIVAFLSIAPKVAVLLVLIRLFGSLSIDFRMMTAIVILASITIGNLSALWQTNTKRMLGYSTIAHGGFMLVGLLATNTIGVQSAIFYITTYLFITLAAFLLIDFLALKTESYELESLRGLGQENIFLGLAAVIIMVALVGLPPTVGFTGKLLVFTALWEAYQTSHSNLLLIVLLFGLLNTAISIFYYLKIPFYMIFKEPKIGVRFFHVGLLRKAFLLFFLFLIIYLFLKPSDLMSLIGHL</sequence>
<dbReference type="InterPro" id="IPR001750">
    <property type="entry name" value="ND/Mrp_TM"/>
</dbReference>
<name>A0ABM9ALM2_9BACT</name>
<reference evidence="8" key="1">
    <citation type="submission" date="2021-12" db="EMBL/GenBank/DDBJ databases">
        <authorList>
            <person name="Rodrigo-Torres L."/>
            <person name="Arahal R. D."/>
            <person name="Lucena T."/>
        </authorList>
    </citation>
    <scope>NUCLEOTIDE SEQUENCE</scope>
    <source>
        <strain evidence="8">CECT 8858</strain>
    </source>
</reference>
<keyword evidence="4 5" id="KW-0472">Membrane</keyword>
<feature type="transmembrane region" description="Helical" evidence="5">
    <location>
        <begin position="142"/>
        <end position="160"/>
    </location>
</feature>
<comment type="catalytic activity">
    <reaction evidence="5">
        <text>a quinone + NADH + 5 H(+)(in) = a quinol + NAD(+) + 4 H(+)(out)</text>
        <dbReference type="Rhea" id="RHEA:57888"/>
        <dbReference type="ChEBI" id="CHEBI:15378"/>
        <dbReference type="ChEBI" id="CHEBI:24646"/>
        <dbReference type="ChEBI" id="CHEBI:57540"/>
        <dbReference type="ChEBI" id="CHEBI:57945"/>
        <dbReference type="ChEBI" id="CHEBI:132124"/>
    </reaction>
</comment>
<organism evidence="8 9">
    <name type="scientific">Emticicia aquatica</name>
    <dbReference type="NCBI Taxonomy" id="1681835"/>
    <lineage>
        <taxon>Bacteria</taxon>
        <taxon>Pseudomonadati</taxon>
        <taxon>Bacteroidota</taxon>
        <taxon>Cytophagia</taxon>
        <taxon>Cytophagales</taxon>
        <taxon>Leadbetterellaceae</taxon>
        <taxon>Emticicia</taxon>
    </lineage>
</organism>
<evidence type="ECO:0000259" key="7">
    <source>
        <dbReference type="Pfam" id="PF00361"/>
    </source>
</evidence>
<feature type="transmembrane region" description="Helical" evidence="5">
    <location>
        <begin position="458"/>
        <end position="477"/>
    </location>
</feature>
<accession>A0ABM9ALM2</accession>
<feature type="transmembrane region" description="Helical" evidence="5">
    <location>
        <begin position="91"/>
        <end position="112"/>
    </location>
</feature>
<feature type="transmembrane region" description="Helical" evidence="5">
    <location>
        <begin position="278"/>
        <end position="299"/>
    </location>
</feature>
<gene>
    <name evidence="8" type="primary">ndhB_2</name>
    <name evidence="5" type="synonym">nuoN</name>
    <name evidence="8" type="ORF">EMA8858_00790</name>
</gene>
<comment type="subunit">
    <text evidence="5">NDH-1 is composed of 14 different subunits. Subunits NuoA, H, J, K, L, M, N constitute the membrane sector of the complex.</text>
</comment>
<dbReference type="EMBL" id="CAKLPY010000001">
    <property type="protein sequence ID" value="CAH0994678.1"/>
    <property type="molecule type" value="Genomic_DNA"/>
</dbReference>
<dbReference type="Proteomes" id="UP000837932">
    <property type="component" value="Unassembled WGS sequence"/>
</dbReference>
<evidence type="ECO:0000313" key="9">
    <source>
        <dbReference type="Proteomes" id="UP000837932"/>
    </source>
</evidence>
<dbReference type="InterPro" id="IPR010096">
    <property type="entry name" value="NADH-Q_OxRdtase_suN/2"/>
</dbReference>
<keyword evidence="3 5" id="KW-1133">Transmembrane helix</keyword>
<dbReference type="PRINTS" id="PR01437">
    <property type="entry name" value="NUOXDRDTASE4"/>
</dbReference>
<dbReference type="Pfam" id="PF00361">
    <property type="entry name" value="Proton_antipo_M"/>
    <property type="match status" value="1"/>
</dbReference>
<evidence type="ECO:0000256" key="1">
    <source>
        <dbReference type="ARBA" id="ARBA00004127"/>
    </source>
</evidence>
<feature type="transmembrane region" description="Helical" evidence="5">
    <location>
        <begin position="306"/>
        <end position="328"/>
    </location>
</feature>
<comment type="subcellular location">
    <subcellularLocation>
        <location evidence="5">Cell membrane</location>
        <topology evidence="5">Multi-pass membrane protein</topology>
    </subcellularLocation>
    <subcellularLocation>
        <location evidence="1">Endomembrane system</location>
        <topology evidence="1">Multi-pass membrane protein</topology>
    </subcellularLocation>
    <subcellularLocation>
        <location evidence="6">Membrane</location>
        <topology evidence="6">Multi-pass membrane protein</topology>
    </subcellularLocation>
</comment>